<name>A0A1I7Y9U6_9BILA</name>
<accession>A0A1I7Y9U6</accession>
<proteinExistence type="predicted"/>
<organism evidence="1 2">
    <name type="scientific">Steinernema glaseri</name>
    <dbReference type="NCBI Taxonomy" id="37863"/>
    <lineage>
        <taxon>Eukaryota</taxon>
        <taxon>Metazoa</taxon>
        <taxon>Ecdysozoa</taxon>
        <taxon>Nematoda</taxon>
        <taxon>Chromadorea</taxon>
        <taxon>Rhabditida</taxon>
        <taxon>Tylenchina</taxon>
        <taxon>Panagrolaimomorpha</taxon>
        <taxon>Strongyloidoidea</taxon>
        <taxon>Steinernematidae</taxon>
        <taxon>Steinernema</taxon>
    </lineage>
</organism>
<dbReference type="Proteomes" id="UP000095287">
    <property type="component" value="Unplaced"/>
</dbReference>
<evidence type="ECO:0000313" key="1">
    <source>
        <dbReference type="Proteomes" id="UP000095287"/>
    </source>
</evidence>
<dbReference type="WBParaSite" id="L893_g14192.t1">
    <property type="protein sequence ID" value="L893_g14192.t1"/>
    <property type="gene ID" value="L893_g14192"/>
</dbReference>
<dbReference type="AlphaFoldDB" id="A0A1I7Y9U6"/>
<evidence type="ECO:0000313" key="2">
    <source>
        <dbReference type="WBParaSite" id="L893_g14192.t1"/>
    </source>
</evidence>
<reference evidence="2" key="1">
    <citation type="submission" date="2016-11" db="UniProtKB">
        <authorList>
            <consortium name="WormBaseParasite"/>
        </authorList>
    </citation>
    <scope>IDENTIFICATION</scope>
</reference>
<protein>
    <submittedName>
        <fullName evidence="2">EGF-like domain-containing protein</fullName>
    </submittedName>
</protein>
<sequence>LPLTADQQANNIECPEGEVRVDVKKGRRLCCPQKKELMDIVNGKAVCCAPGENHQKGASICCPRGESYSKLHTVNDHENFKRTSLTITSPDTSPSNMRLSLVFLFRLLGEILNLLSVDRLALYGLSVLITSCPAHGVRVRYTELGAKYVGTFKPEKPVGTLHDCTAMAYRGKAIGYRIHMEDDKMKCALLKEFVRFEALEDSEVRDYILTTNLDDNSCPATRNVTNFLSKPCDPEIGDCASLEQIADYCLFVGSDIANCVCRDLALTHIVIILLTPAPKLTLRDLECPVGQERVDLKKEKRLCCPVGEKLAEERDGKAFCCPQKKELKDVVGGKAVCCAPGENHKKGTTLCCPPGESYSKLENTEICCPNGRTLSKSSKGTFGCCPTGEHFEKNEGGVDHCCEAGLVLKGFNKAQPVCCESAASFQEGICCTDGLVGSRASDGHIGCCMPSTTAFKGSDGLYRCCPNNKKCGKD</sequence>
<keyword evidence="1" id="KW-1185">Reference proteome</keyword>